<evidence type="ECO:0000313" key="2">
    <source>
        <dbReference type="EMBL" id="TNY20079.1"/>
    </source>
</evidence>
<feature type="region of interest" description="Disordered" evidence="1">
    <location>
        <begin position="134"/>
        <end position="230"/>
    </location>
</feature>
<evidence type="ECO:0000256" key="1">
    <source>
        <dbReference type="SAM" id="MobiDB-lite"/>
    </source>
</evidence>
<evidence type="ECO:0008006" key="4">
    <source>
        <dbReference type="Google" id="ProtNLM"/>
    </source>
</evidence>
<protein>
    <recommendedName>
        <fullName evidence="4">PB1 domain-containing protein</fullName>
    </recommendedName>
</protein>
<feature type="compositionally biased region" description="Pro residues" evidence="1">
    <location>
        <begin position="1"/>
        <end position="19"/>
    </location>
</feature>
<feature type="region of interest" description="Disordered" evidence="1">
    <location>
        <begin position="248"/>
        <end position="276"/>
    </location>
</feature>
<dbReference type="Proteomes" id="UP000311382">
    <property type="component" value="Unassembled WGS sequence"/>
</dbReference>
<evidence type="ECO:0000313" key="3">
    <source>
        <dbReference type="Proteomes" id="UP000311382"/>
    </source>
</evidence>
<proteinExistence type="predicted"/>
<keyword evidence="3" id="KW-1185">Reference proteome</keyword>
<comment type="caution">
    <text evidence="2">The sequence shown here is derived from an EMBL/GenBank/DDBJ whole genome shotgun (WGS) entry which is preliminary data.</text>
</comment>
<feature type="compositionally biased region" description="Basic residues" evidence="1">
    <location>
        <begin position="187"/>
        <end position="200"/>
    </location>
</feature>
<gene>
    <name evidence="2" type="ORF">DMC30DRAFT_273547</name>
</gene>
<feature type="compositionally biased region" description="Low complexity" evidence="1">
    <location>
        <begin position="256"/>
        <end position="270"/>
    </location>
</feature>
<feature type="compositionally biased region" description="Pro residues" evidence="1">
    <location>
        <begin position="213"/>
        <end position="224"/>
    </location>
</feature>
<feature type="region of interest" description="Disordered" evidence="1">
    <location>
        <begin position="301"/>
        <end position="338"/>
    </location>
</feature>
<reference evidence="2 3" key="1">
    <citation type="submission" date="2019-03" db="EMBL/GenBank/DDBJ databases">
        <title>Rhodosporidium diobovatum UCD-FST 08-225 genome sequencing, assembly, and annotation.</title>
        <authorList>
            <person name="Fakankun I.U."/>
            <person name="Fristensky B."/>
            <person name="Levin D.B."/>
        </authorList>
    </citation>
    <scope>NUCLEOTIDE SEQUENCE [LARGE SCALE GENOMIC DNA]</scope>
    <source>
        <strain evidence="2 3">UCD-FST 08-225</strain>
    </source>
</reference>
<name>A0A5C5FUQ2_9BASI</name>
<organism evidence="2 3">
    <name type="scientific">Rhodotorula diobovata</name>
    <dbReference type="NCBI Taxonomy" id="5288"/>
    <lineage>
        <taxon>Eukaryota</taxon>
        <taxon>Fungi</taxon>
        <taxon>Dikarya</taxon>
        <taxon>Basidiomycota</taxon>
        <taxon>Pucciniomycotina</taxon>
        <taxon>Microbotryomycetes</taxon>
        <taxon>Sporidiobolales</taxon>
        <taxon>Sporidiobolaceae</taxon>
        <taxon>Rhodotorula</taxon>
    </lineage>
</organism>
<feature type="region of interest" description="Disordered" evidence="1">
    <location>
        <begin position="1"/>
        <end position="25"/>
    </location>
</feature>
<feature type="compositionally biased region" description="Basic and acidic residues" evidence="1">
    <location>
        <begin position="136"/>
        <end position="147"/>
    </location>
</feature>
<sequence>MSLPPPFAQTFPLSPPSTPPLLALDTCGPLSAANSVASAPRRPTQHLKLSHESTTRLLALPHDELSFSAVAAAARALFALPPTSGVAALQSTDAEGDVLTLSSDAELDALRALTGGALLTLRLVVEEQEQEPAALRIEDSAVDHPAEVDGDDTDIGGAAFRREPSRGRGTGMGAPPAARREESLGRKLVRTLSRRLSRRSVRSERSAESGSDPAPPLPSPPSPSPALTARAPARPPLVTRASISALLHPPHHHHTPTSPALTPAPAASAPTPTPTPILQRRKSLAALADFLAPNRHVAPVSRPSAGAPLARCARVPGGSDGSHDAESEAPPPPPSYYSVVRMKEAQRARRLGRGLIGGCE</sequence>
<dbReference type="AlphaFoldDB" id="A0A5C5FUQ2"/>
<dbReference type="EMBL" id="SOZI01000077">
    <property type="protein sequence ID" value="TNY20079.1"/>
    <property type="molecule type" value="Genomic_DNA"/>
</dbReference>
<accession>A0A5C5FUQ2</accession>